<dbReference type="KEGG" id="hsr:HSBAA_48700"/>
<dbReference type="Gene3D" id="2.40.128.110">
    <property type="entry name" value="Lipid/polyisoprenoid-binding, YceI-like"/>
    <property type="match status" value="1"/>
</dbReference>
<feature type="signal peptide" evidence="1">
    <location>
        <begin position="1"/>
        <end position="34"/>
    </location>
</feature>
<dbReference type="Proteomes" id="UP000320231">
    <property type="component" value="Chromosome"/>
</dbReference>
<dbReference type="EMBL" id="AP019514">
    <property type="protein sequence ID" value="BBI63564.1"/>
    <property type="molecule type" value="Genomic_DNA"/>
</dbReference>
<protein>
    <recommendedName>
        <fullName evidence="4">Lipid/polyisoprenoid-binding YceI-like domain-containing protein</fullName>
    </recommendedName>
</protein>
<organism evidence="2 3">
    <name type="scientific">Vreelandella sulfidaeris</name>
    <dbReference type="NCBI Taxonomy" id="115553"/>
    <lineage>
        <taxon>Bacteria</taxon>
        <taxon>Pseudomonadati</taxon>
        <taxon>Pseudomonadota</taxon>
        <taxon>Gammaproteobacteria</taxon>
        <taxon>Oceanospirillales</taxon>
        <taxon>Halomonadaceae</taxon>
        <taxon>Vreelandella</taxon>
    </lineage>
</organism>
<dbReference type="AlphaFoldDB" id="A0A455UKU3"/>
<gene>
    <name evidence="2" type="ORF">HSBAA_48700</name>
</gene>
<evidence type="ECO:0008006" key="4">
    <source>
        <dbReference type="Google" id="ProtNLM"/>
    </source>
</evidence>
<reference evidence="2 3" key="1">
    <citation type="journal article" date="2019" name="Microbiol. Resour. Announc.">
        <title>Complete Genome Sequence of Halomonas sulfidaeris Strain Esulfide1 Isolated from a Metal Sulfide Rock at a Depth of 2,200 Meters, Obtained Using Nanopore Sequencing.</title>
        <authorList>
            <person name="Saito M."/>
            <person name="Nishigata A."/>
            <person name="Galipon J."/>
            <person name="Arakawa K."/>
        </authorList>
    </citation>
    <scope>NUCLEOTIDE SEQUENCE [LARGE SCALE GENOMIC DNA]</scope>
    <source>
        <strain evidence="2 3">ATCC BAA-803</strain>
    </source>
</reference>
<evidence type="ECO:0000313" key="2">
    <source>
        <dbReference type="EMBL" id="BBI63564.1"/>
    </source>
</evidence>
<proteinExistence type="predicted"/>
<keyword evidence="1" id="KW-0732">Signal</keyword>
<feature type="chain" id="PRO_5019748193" description="Lipid/polyisoprenoid-binding YceI-like domain-containing protein" evidence="1">
    <location>
        <begin position="35"/>
        <end position="207"/>
    </location>
</feature>
<evidence type="ECO:0000256" key="1">
    <source>
        <dbReference type="SAM" id="SignalP"/>
    </source>
</evidence>
<accession>A0A455UKU3</accession>
<name>A0A455UKU3_9GAMM</name>
<dbReference type="InterPro" id="IPR036761">
    <property type="entry name" value="TTHA0802/YceI-like_sf"/>
</dbReference>
<sequence>MGSSWFVESFFMRRLAVKALIALLPLLLALPVHADWQLDPAQSQVQASITQLNGEAPQTHHHQVRDLQGDISSDGTLRLPLKLSQTDVLERFGELPPWVGMLANTTLVTLVAQMPPERLDGLDMGESLVETLTFSVQSDMINQQETVPLRFTREGLNEIRVTHAEPMAMDGRVLMANSTVRTVLSLLGYQEIDEHVPVTLNALLVNR</sequence>
<evidence type="ECO:0000313" key="3">
    <source>
        <dbReference type="Proteomes" id="UP000320231"/>
    </source>
</evidence>